<accession>A0A0D0RRN3</accession>
<organism evidence="13 14">
    <name type="scientific">Staphylococcus gallinarum</name>
    <dbReference type="NCBI Taxonomy" id="1293"/>
    <lineage>
        <taxon>Bacteria</taxon>
        <taxon>Bacillati</taxon>
        <taxon>Bacillota</taxon>
        <taxon>Bacilli</taxon>
        <taxon>Bacillales</taxon>
        <taxon>Staphylococcaceae</taxon>
        <taxon>Staphylococcus</taxon>
    </lineage>
</organism>
<evidence type="ECO:0000256" key="4">
    <source>
        <dbReference type="ARBA" id="ARBA00022475"/>
    </source>
</evidence>
<feature type="transmembrane region" description="Helical" evidence="9">
    <location>
        <begin position="407"/>
        <end position="426"/>
    </location>
</feature>
<gene>
    <name evidence="13" type="primary">nuoL</name>
    <name evidence="9" type="synonym">dabB</name>
    <name evidence="12" type="synonym">ndhF</name>
    <name evidence="13" type="ORF">NCTC12195_00686</name>
    <name evidence="12" type="ORF">SGA02_23060</name>
</gene>
<feature type="transmembrane region" description="Helical" evidence="9">
    <location>
        <begin position="264"/>
        <end position="286"/>
    </location>
</feature>
<feature type="transmembrane region" description="Helical" evidence="9">
    <location>
        <begin position="446"/>
        <end position="467"/>
    </location>
</feature>
<keyword evidence="15" id="KW-1185">Reference proteome</keyword>
<evidence type="ECO:0000256" key="1">
    <source>
        <dbReference type="ARBA" id="ARBA00004651"/>
    </source>
</evidence>
<keyword evidence="8 9" id="KW-0472">Membrane</keyword>
<dbReference type="GO" id="GO:0003954">
    <property type="term" value="F:NADH dehydrogenase activity"/>
    <property type="evidence" value="ECO:0007669"/>
    <property type="project" value="TreeGrafter"/>
</dbReference>
<feature type="transmembrane region" description="Helical" evidence="9">
    <location>
        <begin position="379"/>
        <end position="400"/>
    </location>
</feature>
<dbReference type="AlphaFoldDB" id="A0A0D0RRN3"/>
<feature type="transmembrane region" description="Helical" evidence="9">
    <location>
        <begin position="162"/>
        <end position="180"/>
    </location>
</feature>
<evidence type="ECO:0000313" key="15">
    <source>
        <dbReference type="Proteomes" id="UP000321057"/>
    </source>
</evidence>
<evidence type="ECO:0000256" key="7">
    <source>
        <dbReference type="ARBA" id="ARBA00023065"/>
    </source>
</evidence>
<dbReference type="EMBL" id="BKAX01000006">
    <property type="protein sequence ID" value="GEQ06478.1"/>
    <property type="molecule type" value="Genomic_DNA"/>
</dbReference>
<dbReference type="RefSeq" id="WP_042737628.1">
    <property type="nucleotide sequence ID" value="NZ_BKAX01000006.1"/>
</dbReference>
<feature type="transmembrane region" description="Helical" evidence="9">
    <location>
        <begin position="7"/>
        <end position="29"/>
    </location>
</feature>
<feature type="transmembrane region" description="Helical" evidence="9">
    <location>
        <begin position="72"/>
        <end position="93"/>
    </location>
</feature>
<dbReference type="EMBL" id="UHDK01000001">
    <property type="protein sequence ID" value="SUM31279.1"/>
    <property type="molecule type" value="Genomic_DNA"/>
</dbReference>
<evidence type="ECO:0000256" key="8">
    <source>
        <dbReference type="ARBA" id="ARBA00023136"/>
    </source>
</evidence>
<feature type="transmembrane region" description="Helical" evidence="9">
    <location>
        <begin position="354"/>
        <end position="373"/>
    </location>
</feature>
<feature type="transmembrane region" description="Helical" evidence="9">
    <location>
        <begin position="41"/>
        <end position="60"/>
    </location>
</feature>
<name>A0A0D0RRN3_STAGA</name>
<feature type="transmembrane region" description="Helical" evidence="9">
    <location>
        <begin position="293"/>
        <end position="315"/>
    </location>
</feature>
<feature type="domain" description="NADH:quinone oxidoreductase/Mrp antiporter transmembrane" evidence="11">
    <location>
        <begin position="124"/>
        <end position="403"/>
    </location>
</feature>
<keyword evidence="5 9" id="KW-0812">Transmembrane</keyword>
<dbReference type="STRING" id="1293.SH09_00365"/>
<feature type="transmembrane region" description="Helical" evidence="9">
    <location>
        <begin position="105"/>
        <end position="121"/>
    </location>
</feature>
<dbReference type="Proteomes" id="UP000255277">
    <property type="component" value="Unassembled WGS sequence"/>
</dbReference>
<dbReference type="GO" id="GO:0005886">
    <property type="term" value="C:plasma membrane"/>
    <property type="evidence" value="ECO:0007669"/>
    <property type="project" value="UniProtKB-SubCell"/>
</dbReference>
<dbReference type="GO" id="GO:0042773">
    <property type="term" value="P:ATP synthesis coupled electron transport"/>
    <property type="evidence" value="ECO:0007669"/>
    <property type="project" value="InterPro"/>
</dbReference>
<dbReference type="GO" id="GO:0015297">
    <property type="term" value="F:antiporter activity"/>
    <property type="evidence" value="ECO:0007669"/>
    <property type="project" value="UniProtKB-KW"/>
</dbReference>
<protein>
    <recommendedName>
        <fullName evidence="9">Probable inorganic carbon transporter subunit DabB</fullName>
    </recommendedName>
</protein>
<keyword evidence="2 9" id="KW-0813">Transport</keyword>
<dbReference type="PANTHER" id="PTHR42829:SF1">
    <property type="entry name" value="INORGANIC CARBON TRANSPORTER SUBUNIT DABB-RELATED"/>
    <property type="match status" value="1"/>
</dbReference>
<feature type="transmembrane region" description="Helical" evidence="9">
    <location>
        <begin position="200"/>
        <end position="219"/>
    </location>
</feature>
<feature type="transmembrane region" description="Helical" evidence="9">
    <location>
        <begin position="127"/>
        <end position="150"/>
    </location>
</feature>
<keyword evidence="4 9" id="KW-1003">Cell membrane</keyword>
<evidence type="ECO:0000313" key="12">
    <source>
        <dbReference type="EMBL" id="GEQ06478.1"/>
    </source>
</evidence>
<evidence type="ECO:0000256" key="3">
    <source>
        <dbReference type="ARBA" id="ARBA00022449"/>
    </source>
</evidence>
<comment type="similarity">
    <text evidence="9">Belongs to the inorganic carbon transporter (TC 9.A.2) DabB family.</text>
</comment>
<evidence type="ECO:0000259" key="11">
    <source>
        <dbReference type="Pfam" id="PF00361"/>
    </source>
</evidence>
<dbReference type="Proteomes" id="UP000321057">
    <property type="component" value="Unassembled WGS sequence"/>
</dbReference>
<dbReference type="PRINTS" id="PR01434">
    <property type="entry name" value="NADHDHGNASE5"/>
</dbReference>
<comment type="subcellular location">
    <subcellularLocation>
        <location evidence="1 9">Cell membrane</location>
        <topology evidence="1 9">Multi-pass membrane protein</topology>
    </subcellularLocation>
    <subcellularLocation>
        <location evidence="10">Membrane</location>
        <topology evidence="10">Multi-pass membrane protein</topology>
    </subcellularLocation>
</comment>
<evidence type="ECO:0000256" key="6">
    <source>
        <dbReference type="ARBA" id="ARBA00022989"/>
    </source>
</evidence>
<evidence type="ECO:0000256" key="10">
    <source>
        <dbReference type="RuleBase" id="RU000320"/>
    </source>
</evidence>
<keyword evidence="7" id="KW-0406">Ion transport</keyword>
<keyword evidence="3" id="KW-0050">Antiport</keyword>
<dbReference type="InterPro" id="IPR001750">
    <property type="entry name" value="ND/Mrp_TM"/>
</dbReference>
<dbReference type="GO" id="GO:0008137">
    <property type="term" value="F:NADH dehydrogenase (ubiquinone) activity"/>
    <property type="evidence" value="ECO:0007669"/>
    <property type="project" value="InterPro"/>
</dbReference>
<evidence type="ECO:0000256" key="9">
    <source>
        <dbReference type="HAMAP-Rule" id="MF_00862"/>
    </source>
</evidence>
<dbReference type="PANTHER" id="PTHR42829">
    <property type="entry name" value="NADH-UBIQUINONE OXIDOREDUCTASE CHAIN 5"/>
    <property type="match status" value="1"/>
</dbReference>
<proteinExistence type="inferred from homology"/>
<reference evidence="12 15" key="2">
    <citation type="submission" date="2019-07" db="EMBL/GenBank/DDBJ databases">
        <title>Whole genome shotgun sequence of Staphylococcus gallinarum NBRC 109767.</title>
        <authorList>
            <person name="Hosoyama A."/>
            <person name="Uohara A."/>
            <person name="Ohji S."/>
            <person name="Ichikawa N."/>
        </authorList>
    </citation>
    <scope>NUCLEOTIDE SEQUENCE [LARGE SCALE GENOMIC DNA]</scope>
    <source>
        <strain evidence="12 15">NBRC 109767</strain>
    </source>
</reference>
<reference evidence="13 14" key="1">
    <citation type="submission" date="2018-06" db="EMBL/GenBank/DDBJ databases">
        <authorList>
            <consortium name="Pathogen Informatics"/>
            <person name="Doyle S."/>
        </authorList>
    </citation>
    <scope>NUCLEOTIDE SEQUENCE [LARGE SCALE GENOMIC DNA]</scope>
    <source>
        <strain evidence="13 14">NCTC12195</strain>
    </source>
</reference>
<evidence type="ECO:0000313" key="13">
    <source>
        <dbReference type="EMBL" id="SUM31279.1"/>
    </source>
</evidence>
<evidence type="ECO:0000256" key="2">
    <source>
        <dbReference type="ARBA" id="ARBA00022448"/>
    </source>
</evidence>
<dbReference type="InterPro" id="IPR003945">
    <property type="entry name" value="NU5C-like"/>
</dbReference>
<evidence type="ECO:0000256" key="5">
    <source>
        <dbReference type="ARBA" id="ARBA00022692"/>
    </source>
</evidence>
<keyword evidence="6 9" id="KW-1133">Transmembrane helix</keyword>
<keyword evidence="13" id="KW-0560">Oxidoreductase</keyword>
<evidence type="ECO:0000313" key="14">
    <source>
        <dbReference type="Proteomes" id="UP000255277"/>
    </source>
</evidence>
<sequence>MLASIDVSVYFIVFFVALAVAIVSGLFFLSNKLPLAYVRIHIWLVALPVIVAFVGLLGAEKNIELGVWYTDVLAWLMTFFVLGIGLIIQRYCIRYFSGDLNYRKYFTLFTLMTSFAASAWLTADLRIMVVCWGLTLICLTLLISLTKAWGVTREAAKVSGKLFLVSWIALAIAVLWMGTLTGEWHYINIFTQEHVSQIAVWQRFIINILIVIAVIIPAAQWPFQRWLIESVAAPTPVSAIMHAGIVNAGGIMLTRFSPLFNGDLATVVLLCFASASVLIGAGISLVHVDYKRLLVGSTIGQMGFMLIQCALGAYIPAIIHLMLHGLFKATLFLRSGSAVRHFNVPSRANERMSYLWILVGRLLALLIGLSFWLSEPGQGYRLVSGLILAWSLSVSWAQLVAFGEGKFGRIMGLLILLTVGIVYYLVHHYLNEALHTIAFQSSQPPMFIVVIVALILLFGSAMSTWVARHRNSTAFAMLYMWLVRIGDAKITTVERHPNYLKQYLSKGGHSNGENG</sequence>
<comment type="subunit">
    <text evidence="9">Forms a complex with DabA.</text>
</comment>
<feature type="transmembrane region" description="Helical" evidence="9">
    <location>
        <begin position="231"/>
        <end position="252"/>
    </location>
</feature>
<dbReference type="OrthoDB" id="9807568at2"/>
<dbReference type="Pfam" id="PF00361">
    <property type="entry name" value="Proton_antipo_M"/>
    <property type="match status" value="1"/>
</dbReference>
<dbReference type="GO" id="GO:0015990">
    <property type="term" value="P:electron transport coupled proton transport"/>
    <property type="evidence" value="ECO:0007669"/>
    <property type="project" value="TreeGrafter"/>
</dbReference>
<comment type="function">
    <text evidence="9">Part of an energy-coupled inorganic carbon pump.</text>
</comment>
<dbReference type="NCBIfam" id="NF006373">
    <property type="entry name" value="PRK08601.1"/>
    <property type="match status" value="1"/>
</dbReference>
<dbReference type="InterPro" id="IPR046396">
    <property type="entry name" value="Transporter_DabB"/>
</dbReference>
<dbReference type="HAMAP" id="MF_00862">
    <property type="entry name" value="DabB"/>
    <property type="match status" value="1"/>
</dbReference>